<dbReference type="InterPro" id="IPR029063">
    <property type="entry name" value="SAM-dependent_MTases_sf"/>
</dbReference>
<dbReference type="PANTHER" id="PTHR36112:SF1">
    <property type="entry name" value="RIBOSOMAL RNA SMALL SUBUNIT METHYLTRANSFERASE J"/>
    <property type="match status" value="1"/>
</dbReference>
<dbReference type="EMBL" id="JAHQCR010000057">
    <property type="protein sequence ID" value="MBU9722660.1"/>
    <property type="molecule type" value="Genomic_DNA"/>
</dbReference>
<gene>
    <name evidence="1" type="ORF">KS407_14670</name>
</gene>
<dbReference type="RefSeq" id="WP_088075613.1">
    <property type="nucleotide sequence ID" value="NZ_JAHQCR010000057.1"/>
</dbReference>
<dbReference type="Gene3D" id="3.40.50.150">
    <property type="entry name" value="Vaccinia Virus protein VP39"/>
    <property type="match status" value="1"/>
</dbReference>
<dbReference type="EC" id="2.1.1.-" evidence="1"/>
<dbReference type="Pfam" id="PF04445">
    <property type="entry name" value="SAM_MT"/>
    <property type="match status" value="1"/>
</dbReference>
<dbReference type="PANTHER" id="PTHR36112">
    <property type="entry name" value="RIBOSOMAL RNA SMALL SUBUNIT METHYLTRANSFERASE J"/>
    <property type="match status" value="1"/>
</dbReference>
<dbReference type="SUPFAM" id="SSF53335">
    <property type="entry name" value="S-adenosyl-L-methionine-dependent methyltransferases"/>
    <property type="match status" value="1"/>
</dbReference>
<dbReference type="GO" id="GO:0032259">
    <property type="term" value="P:methylation"/>
    <property type="evidence" value="ECO:0007669"/>
    <property type="project" value="UniProtKB-KW"/>
</dbReference>
<evidence type="ECO:0000313" key="1">
    <source>
        <dbReference type="EMBL" id="MBU9722660.1"/>
    </source>
</evidence>
<keyword evidence="2" id="KW-1185">Reference proteome</keyword>
<comment type="caution">
    <text evidence="1">The sequence shown here is derived from an EMBL/GenBank/DDBJ whole genome shotgun (WGS) entry which is preliminary data.</text>
</comment>
<accession>A0ABS6JVQ0</accession>
<keyword evidence="1" id="KW-0808">Transferase</keyword>
<evidence type="ECO:0000313" key="2">
    <source>
        <dbReference type="Proteomes" id="UP000790580"/>
    </source>
</evidence>
<reference evidence="1 2" key="1">
    <citation type="submission" date="2021-06" db="EMBL/GenBank/DDBJ databases">
        <title>Bacillus sp. RD4P76, an endophyte from a halophyte.</title>
        <authorList>
            <person name="Sun J.-Q."/>
        </authorList>
    </citation>
    <scope>NUCLEOTIDE SEQUENCE [LARGE SCALE GENOMIC DNA]</scope>
    <source>
        <strain evidence="1 2">JCM 17098</strain>
    </source>
</reference>
<dbReference type="Proteomes" id="UP000790580">
    <property type="component" value="Unassembled WGS sequence"/>
</dbReference>
<name>A0ABS6JVQ0_9BACI</name>
<keyword evidence="1" id="KW-0489">Methyltransferase</keyword>
<dbReference type="GO" id="GO:0008168">
    <property type="term" value="F:methyltransferase activity"/>
    <property type="evidence" value="ECO:0007669"/>
    <property type="project" value="UniProtKB-KW"/>
</dbReference>
<proteinExistence type="predicted"/>
<dbReference type="InterPro" id="IPR007536">
    <property type="entry name" value="16SrRNA_methylTrfase_J"/>
</dbReference>
<sequence>MKNVIVTTSGRPSVEIVIYAKKVADLIGVPFVERKKRSVNNVMKESGSDAIVVGADGLKAHRRGSSHVFFFHPNSAMFRAKRWLKSGEDPLVEACKLKPGDTVVDATLGLGSDAILASLAVGDKGAVIGLDASPIISFLVTRGLKDYNSGVQYIDDALRRIMVISADNRDWLRNAPEKSVDIVYFDPMFEEAVTGADGFDSIRPFTYTELLTEEVIKEAKRVARKRVVLKDHFRSKRFEELGFHVRVRPSATYHFGTIELNEEMG</sequence>
<organism evidence="1 2">
    <name type="scientific">Evansella alkalicola</name>
    <dbReference type="NCBI Taxonomy" id="745819"/>
    <lineage>
        <taxon>Bacteria</taxon>
        <taxon>Bacillati</taxon>
        <taxon>Bacillota</taxon>
        <taxon>Bacilli</taxon>
        <taxon>Bacillales</taxon>
        <taxon>Bacillaceae</taxon>
        <taxon>Evansella</taxon>
    </lineage>
</organism>
<protein>
    <submittedName>
        <fullName evidence="1">Class I SAM-dependent methyltransferase</fullName>
        <ecNumber evidence="1">2.1.1.-</ecNumber>
    </submittedName>
</protein>